<dbReference type="Pfam" id="PF00480">
    <property type="entry name" value="ROK"/>
    <property type="match status" value="1"/>
</dbReference>
<dbReference type="InterPro" id="IPR051804">
    <property type="entry name" value="Carb_Metab_Reg_Kinase/Isom"/>
</dbReference>
<dbReference type="Gene3D" id="3.30.420.40">
    <property type="match status" value="2"/>
</dbReference>
<dbReference type="CDD" id="cd24067">
    <property type="entry name" value="ASKHA_NBD_ROK_BsFRK-like"/>
    <property type="match status" value="1"/>
</dbReference>
<dbReference type="InterPro" id="IPR000600">
    <property type="entry name" value="ROK"/>
</dbReference>
<comment type="cofactor">
    <cofactor evidence="1">
        <name>Mg(2+)</name>
        <dbReference type="ChEBI" id="CHEBI:18420"/>
    </cofactor>
</comment>
<dbReference type="InterPro" id="IPR049874">
    <property type="entry name" value="ROK_cs"/>
</dbReference>
<evidence type="ECO:0000256" key="6">
    <source>
        <dbReference type="ARBA" id="ARBA00038887"/>
    </source>
</evidence>
<sequence length="302" mass="30496">MIAGIETGGTKIICAVAEEATPSRLVEVIEFPTGAPDGAGERIRAFLGERGRRVDAVGVASFGPLDLDPSSPGRGRITATTKPGWAGTSLAELIGPHRSMTLVSDVTGAAIGESAYGAASGVSDVAYVTVGTGIGVGAILSGTPVSGVGHPEMGHLPVRRHPDDDFPGVCPFHGDCVEGLASGPAMAARWSRSTRALGADHARAVQIESSYLGQLLATVLYSLVPQRIVLGGGVLKIEGMLTGARAAMRREVNGALGAGHPSTEVDAFVVAPALGDHSGVLGALHLARNGAFARTDSLAAAG</sequence>
<evidence type="ECO:0000256" key="5">
    <source>
        <dbReference type="ARBA" id="ARBA00022842"/>
    </source>
</evidence>
<dbReference type="Proteomes" id="UP001501746">
    <property type="component" value="Unassembled WGS sequence"/>
</dbReference>
<evidence type="ECO:0000256" key="3">
    <source>
        <dbReference type="ARBA" id="ARBA00022723"/>
    </source>
</evidence>
<accession>A0ABN2MF28</accession>
<evidence type="ECO:0000256" key="1">
    <source>
        <dbReference type="ARBA" id="ARBA00001946"/>
    </source>
</evidence>
<proteinExistence type="inferred from homology"/>
<keyword evidence="3" id="KW-0479">Metal-binding</keyword>
<dbReference type="InterPro" id="IPR043129">
    <property type="entry name" value="ATPase_NBD"/>
</dbReference>
<comment type="catalytic activity">
    <reaction evidence="7">
        <text>D-fructose + ATP = D-fructose 6-phosphate + ADP + H(+)</text>
        <dbReference type="Rhea" id="RHEA:16125"/>
        <dbReference type="ChEBI" id="CHEBI:15378"/>
        <dbReference type="ChEBI" id="CHEBI:30616"/>
        <dbReference type="ChEBI" id="CHEBI:37721"/>
        <dbReference type="ChEBI" id="CHEBI:61527"/>
        <dbReference type="ChEBI" id="CHEBI:456216"/>
        <dbReference type="EC" id="2.7.1.4"/>
    </reaction>
</comment>
<protein>
    <recommendedName>
        <fullName evidence="6">fructokinase</fullName>
        <ecNumber evidence="6">2.7.1.4</ecNumber>
    </recommendedName>
</protein>
<dbReference type="SUPFAM" id="SSF53067">
    <property type="entry name" value="Actin-like ATPase domain"/>
    <property type="match status" value="1"/>
</dbReference>
<dbReference type="PROSITE" id="PS01125">
    <property type="entry name" value="ROK"/>
    <property type="match status" value="1"/>
</dbReference>
<keyword evidence="4" id="KW-0862">Zinc</keyword>
<comment type="caution">
    <text evidence="8">The sequence shown here is derived from an EMBL/GenBank/DDBJ whole genome shotgun (WGS) entry which is preliminary data.</text>
</comment>
<dbReference type="RefSeq" id="WP_170296927.1">
    <property type="nucleotide sequence ID" value="NZ_BAAANK010000001.1"/>
</dbReference>
<dbReference type="PANTHER" id="PTHR42742">
    <property type="entry name" value="TRANSCRIPTIONAL REPRESSOR MPRA"/>
    <property type="match status" value="1"/>
</dbReference>
<dbReference type="PANTHER" id="PTHR42742:SF3">
    <property type="entry name" value="FRUCTOKINASE"/>
    <property type="match status" value="1"/>
</dbReference>
<dbReference type="EMBL" id="BAAANK010000001">
    <property type="protein sequence ID" value="GAA1824512.1"/>
    <property type="molecule type" value="Genomic_DNA"/>
</dbReference>
<reference evidence="8 9" key="1">
    <citation type="journal article" date="2019" name="Int. J. Syst. Evol. Microbiol.">
        <title>The Global Catalogue of Microorganisms (GCM) 10K type strain sequencing project: providing services to taxonomists for standard genome sequencing and annotation.</title>
        <authorList>
            <consortium name="The Broad Institute Genomics Platform"/>
            <consortium name="The Broad Institute Genome Sequencing Center for Infectious Disease"/>
            <person name="Wu L."/>
            <person name="Ma J."/>
        </authorList>
    </citation>
    <scope>NUCLEOTIDE SEQUENCE [LARGE SCALE GENOMIC DNA]</scope>
    <source>
        <strain evidence="8 9">JCM 14323</strain>
    </source>
</reference>
<evidence type="ECO:0000313" key="9">
    <source>
        <dbReference type="Proteomes" id="UP001501746"/>
    </source>
</evidence>
<gene>
    <name evidence="8" type="ORF">GCM10009750_04130</name>
</gene>
<keyword evidence="9" id="KW-1185">Reference proteome</keyword>
<dbReference type="EC" id="2.7.1.4" evidence="6"/>
<evidence type="ECO:0000256" key="4">
    <source>
        <dbReference type="ARBA" id="ARBA00022833"/>
    </source>
</evidence>
<evidence type="ECO:0000313" key="8">
    <source>
        <dbReference type="EMBL" id="GAA1824512.1"/>
    </source>
</evidence>
<comment type="similarity">
    <text evidence="2">Belongs to the ROK (NagC/XylR) family.</text>
</comment>
<evidence type="ECO:0000256" key="7">
    <source>
        <dbReference type="ARBA" id="ARBA00048451"/>
    </source>
</evidence>
<name>A0ABN2MF28_9MICO</name>
<evidence type="ECO:0000256" key="2">
    <source>
        <dbReference type="ARBA" id="ARBA00006479"/>
    </source>
</evidence>
<keyword evidence="5" id="KW-0460">Magnesium</keyword>
<organism evidence="8 9">
    <name type="scientific">Agromyces salentinus</name>
    <dbReference type="NCBI Taxonomy" id="269421"/>
    <lineage>
        <taxon>Bacteria</taxon>
        <taxon>Bacillati</taxon>
        <taxon>Actinomycetota</taxon>
        <taxon>Actinomycetes</taxon>
        <taxon>Micrococcales</taxon>
        <taxon>Microbacteriaceae</taxon>
        <taxon>Agromyces</taxon>
    </lineage>
</organism>